<dbReference type="Gene3D" id="3.40.50.1820">
    <property type="entry name" value="alpha/beta hydrolase"/>
    <property type="match status" value="1"/>
</dbReference>
<dbReference type="RefSeq" id="WP_290259337.1">
    <property type="nucleotide sequence ID" value="NZ_JAUFQG010000004.1"/>
</dbReference>
<feature type="domain" description="AB hydrolase-1" evidence="1">
    <location>
        <begin position="31"/>
        <end position="275"/>
    </location>
</feature>
<dbReference type="Proteomes" id="UP001595840">
    <property type="component" value="Unassembled WGS sequence"/>
</dbReference>
<evidence type="ECO:0000313" key="3">
    <source>
        <dbReference type="Proteomes" id="UP001595840"/>
    </source>
</evidence>
<sequence>MDSDQWYASGEQVQLLGHQIFYRQSGNSRTPSLVLIHGFPTSSWDWASLWPALEQRYHLIALDLLGFGHSDKPRQHQYALLEQASIVEALLKHLDINECHLLAHDYGDSVVQELLARQQLQQAKVVYRSACFLNGGLFPETHRTLLIQKLLLGPFGWLVNRCSGRGQFKRSFVKVFAHATRPSDEVLDQFWNNLCYGGGQSQLYRLMRYITDRRVNRQRWLAPLQHSPIPLALINGSVDPVSGAHLVQRYKYLACRLDFLSELADVGHYPQLEAPQRVLDAFFAFHDQIEL</sequence>
<proteinExistence type="predicted"/>
<dbReference type="InterPro" id="IPR050266">
    <property type="entry name" value="AB_hydrolase_sf"/>
</dbReference>
<keyword evidence="2" id="KW-0378">Hydrolase</keyword>
<keyword evidence="3" id="KW-1185">Reference proteome</keyword>
<evidence type="ECO:0000259" key="1">
    <source>
        <dbReference type="Pfam" id="PF00561"/>
    </source>
</evidence>
<dbReference type="Pfam" id="PF00561">
    <property type="entry name" value="Abhydrolase_1"/>
    <property type="match status" value="1"/>
</dbReference>
<dbReference type="InterPro" id="IPR000639">
    <property type="entry name" value="Epox_hydrolase-like"/>
</dbReference>
<dbReference type="EMBL" id="JBHSCX010000008">
    <property type="protein sequence ID" value="MFC4362620.1"/>
    <property type="molecule type" value="Genomic_DNA"/>
</dbReference>
<name>A0ABV8V5V0_9GAMM</name>
<dbReference type="PANTHER" id="PTHR43798">
    <property type="entry name" value="MONOACYLGLYCEROL LIPASE"/>
    <property type="match status" value="1"/>
</dbReference>
<dbReference type="InterPro" id="IPR000073">
    <property type="entry name" value="AB_hydrolase_1"/>
</dbReference>
<protein>
    <submittedName>
        <fullName evidence="2">Alpha/beta fold hydrolase</fullName>
    </submittedName>
</protein>
<reference evidence="3" key="1">
    <citation type="journal article" date="2019" name="Int. J. Syst. Evol. Microbiol.">
        <title>The Global Catalogue of Microorganisms (GCM) 10K type strain sequencing project: providing services to taxonomists for standard genome sequencing and annotation.</title>
        <authorList>
            <consortium name="The Broad Institute Genomics Platform"/>
            <consortium name="The Broad Institute Genome Sequencing Center for Infectious Disease"/>
            <person name="Wu L."/>
            <person name="Ma J."/>
        </authorList>
    </citation>
    <scope>NUCLEOTIDE SEQUENCE [LARGE SCALE GENOMIC DNA]</scope>
    <source>
        <strain evidence="3">CECT 8570</strain>
    </source>
</reference>
<accession>A0ABV8V5V0</accession>
<organism evidence="2 3">
    <name type="scientific">Simiduia curdlanivorans</name>
    <dbReference type="NCBI Taxonomy" id="1492769"/>
    <lineage>
        <taxon>Bacteria</taxon>
        <taxon>Pseudomonadati</taxon>
        <taxon>Pseudomonadota</taxon>
        <taxon>Gammaproteobacteria</taxon>
        <taxon>Cellvibrionales</taxon>
        <taxon>Cellvibrionaceae</taxon>
        <taxon>Simiduia</taxon>
    </lineage>
</organism>
<evidence type="ECO:0000313" key="2">
    <source>
        <dbReference type="EMBL" id="MFC4362620.1"/>
    </source>
</evidence>
<dbReference type="InterPro" id="IPR029058">
    <property type="entry name" value="AB_hydrolase_fold"/>
</dbReference>
<dbReference type="PRINTS" id="PR00412">
    <property type="entry name" value="EPOXHYDRLASE"/>
</dbReference>
<dbReference type="PANTHER" id="PTHR43798:SF33">
    <property type="entry name" value="HYDROLASE, PUTATIVE (AFU_ORTHOLOGUE AFUA_2G14860)-RELATED"/>
    <property type="match status" value="1"/>
</dbReference>
<comment type="caution">
    <text evidence="2">The sequence shown here is derived from an EMBL/GenBank/DDBJ whole genome shotgun (WGS) entry which is preliminary data.</text>
</comment>
<dbReference type="GO" id="GO:0016787">
    <property type="term" value="F:hydrolase activity"/>
    <property type="evidence" value="ECO:0007669"/>
    <property type="project" value="UniProtKB-KW"/>
</dbReference>
<dbReference type="SUPFAM" id="SSF53474">
    <property type="entry name" value="alpha/beta-Hydrolases"/>
    <property type="match status" value="1"/>
</dbReference>
<gene>
    <name evidence="2" type="ORF">ACFOX3_09915</name>
</gene>